<protein>
    <submittedName>
        <fullName evidence="2">Uncharacterized protein</fullName>
    </submittedName>
</protein>
<reference evidence="2 3" key="1">
    <citation type="journal article" date="2014" name="Genome Announc.">
        <title>Draft Genome Sequence of Propane- and Butane-Oxidizing Actinobacterium Rhodococcus ruber IEGM 231.</title>
        <authorList>
            <person name="Ivshina I.B."/>
            <person name="Kuyukina M.S."/>
            <person name="Krivoruchko A.V."/>
            <person name="Barbe V."/>
            <person name="Fischer C."/>
        </authorList>
    </citation>
    <scope>NUCLEOTIDE SEQUENCE [LARGE SCALE GENOMIC DNA]</scope>
</reference>
<keyword evidence="1" id="KW-1133">Transmembrane helix</keyword>
<proteinExistence type="predicted"/>
<dbReference type="Proteomes" id="UP000042997">
    <property type="component" value="Unassembled WGS sequence"/>
</dbReference>
<evidence type="ECO:0000313" key="3">
    <source>
        <dbReference type="Proteomes" id="UP000042997"/>
    </source>
</evidence>
<feature type="transmembrane region" description="Helical" evidence="1">
    <location>
        <begin position="6"/>
        <end position="25"/>
    </location>
</feature>
<dbReference type="EMBL" id="CCSD01000056">
    <property type="protein sequence ID" value="CDZ88995.1"/>
    <property type="molecule type" value="Genomic_DNA"/>
</dbReference>
<keyword evidence="1" id="KW-0472">Membrane</keyword>
<evidence type="ECO:0000256" key="1">
    <source>
        <dbReference type="SAM" id="Phobius"/>
    </source>
</evidence>
<keyword evidence="1" id="KW-0812">Transmembrane</keyword>
<accession>A0A098BL78</accession>
<name>A0A098BL78_9NOCA</name>
<organism evidence="2 3">
    <name type="scientific">Rhodococcus ruber</name>
    <dbReference type="NCBI Taxonomy" id="1830"/>
    <lineage>
        <taxon>Bacteria</taxon>
        <taxon>Bacillati</taxon>
        <taxon>Actinomycetota</taxon>
        <taxon>Actinomycetes</taxon>
        <taxon>Mycobacteriales</taxon>
        <taxon>Nocardiaceae</taxon>
        <taxon>Rhodococcus</taxon>
    </lineage>
</organism>
<evidence type="ECO:0000313" key="2">
    <source>
        <dbReference type="EMBL" id="CDZ88995.1"/>
    </source>
</evidence>
<dbReference type="AlphaFoldDB" id="A0A098BL78"/>
<sequence length="50" mass="5694">MTPDALYLAAVFAILAVACIAVVVVETRRHIAAKRLERDLYDYLNPVEYR</sequence>
<gene>
    <name evidence="2" type="ORF">RHRU231_450162</name>
</gene>
<dbReference type="RefSeq" id="WP_269572162.1">
    <property type="nucleotide sequence ID" value="NZ_JAPWIU010000038.1"/>
</dbReference>